<dbReference type="AlphaFoldDB" id="A0A0G0C0E8"/>
<organism evidence="3 4">
    <name type="scientific">Candidatus Woesebacteria bacterium GW2011_GWB1_33_22</name>
    <dbReference type="NCBI Taxonomy" id="1618566"/>
    <lineage>
        <taxon>Bacteria</taxon>
        <taxon>Candidatus Woeseibacteriota</taxon>
    </lineage>
</organism>
<dbReference type="NCBIfam" id="TIGR01076">
    <property type="entry name" value="sortase_fam"/>
    <property type="match status" value="1"/>
</dbReference>
<dbReference type="InterPro" id="IPR023365">
    <property type="entry name" value="Sortase_dom-sf"/>
</dbReference>
<sequence length="218" mass="25033">MIVVYDSQNFTRRRKLLEIIASSFITFSIVSLTFYFFPILKEEIKFWNVKKENTRLGFGDLIVKMDAYDAWSNNLDPYFSIHIPKIDAKANIVPNIDPGNPDEYLLALKKGVAHARGASFPGQESNVYLFSHSTNSPLNFSEYNAVFYLLRKLEKKDKIYVYFLNKKYVYEVTDIVIADANDTSWLNEKGQGERLILQTCDPPGTSLKRLIVIANPVN</sequence>
<dbReference type="Proteomes" id="UP000034778">
    <property type="component" value="Unassembled WGS sequence"/>
</dbReference>
<dbReference type="SUPFAM" id="SSF63817">
    <property type="entry name" value="Sortase"/>
    <property type="match status" value="1"/>
</dbReference>
<dbReference type="Pfam" id="PF04203">
    <property type="entry name" value="Sortase"/>
    <property type="match status" value="1"/>
</dbReference>
<keyword evidence="2" id="KW-1133">Transmembrane helix</keyword>
<reference evidence="3 4" key="1">
    <citation type="journal article" date="2015" name="Nature">
        <title>rRNA introns, odd ribosomes, and small enigmatic genomes across a large radiation of phyla.</title>
        <authorList>
            <person name="Brown C.T."/>
            <person name="Hug L.A."/>
            <person name="Thomas B.C."/>
            <person name="Sharon I."/>
            <person name="Castelle C.J."/>
            <person name="Singh A."/>
            <person name="Wilkins M.J."/>
            <person name="Williams K.H."/>
            <person name="Banfield J.F."/>
        </authorList>
    </citation>
    <scope>NUCLEOTIDE SEQUENCE [LARGE SCALE GENOMIC DNA]</scope>
</reference>
<evidence type="ECO:0000256" key="1">
    <source>
        <dbReference type="ARBA" id="ARBA00022801"/>
    </source>
</evidence>
<dbReference type="EMBL" id="LBOW01000007">
    <property type="protein sequence ID" value="KKP44620.1"/>
    <property type="molecule type" value="Genomic_DNA"/>
</dbReference>
<evidence type="ECO:0000256" key="2">
    <source>
        <dbReference type="SAM" id="Phobius"/>
    </source>
</evidence>
<evidence type="ECO:0000313" key="3">
    <source>
        <dbReference type="EMBL" id="KKP44620.1"/>
    </source>
</evidence>
<protein>
    <recommendedName>
        <fullName evidence="5">Sortase family protein</fullName>
    </recommendedName>
</protein>
<accession>A0A0G0C0E8</accession>
<dbReference type="Gene3D" id="2.40.260.10">
    <property type="entry name" value="Sortase"/>
    <property type="match status" value="1"/>
</dbReference>
<keyword evidence="2" id="KW-0472">Membrane</keyword>
<dbReference type="CDD" id="cd05830">
    <property type="entry name" value="Sortase_E"/>
    <property type="match status" value="1"/>
</dbReference>
<evidence type="ECO:0000313" key="4">
    <source>
        <dbReference type="Proteomes" id="UP000034778"/>
    </source>
</evidence>
<keyword evidence="1" id="KW-0378">Hydrolase</keyword>
<name>A0A0G0C0E8_9BACT</name>
<dbReference type="GO" id="GO:0016787">
    <property type="term" value="F:hydrolase activity"/>
    <property type="evidence" value="ECO:0007669"/>
    <property type="project" value="UniProtKB-KW"/>
</dbReference>
<dbReference type="STRING" id="1618566.UR35_C0007G0036"/>
<dbReference type="InterPro" id="IPR005754">
    <property type="entry name" value="Sortase"/>
</dbReference>
<comment type="caution">
    <text evidence="3">The sequence shown here is derived from an EMBL/GenBank/DDBJ whole genome shotgun (WGS) entry which is preliminary data.</text>
</comment>
<evidence type="ECO:0008006" key="5">
    <source>
        <dbReference type="Google" id="ProtNLM"/>
    </source>
</evidence>
<keyword evidence="2" id="KW-0812">Transmembrane</keyword>
<dbReference type="InterPro" id="IPR042003">
    <property type="entry name" value="Sortase_E"/>
</dbReference>
<feature type="transmembrane region" description="Helical" evidence="2">
    <location>
        <begin position="16"/>
        <end position="37"/>
    </location>
</feature>
<gene>
    <name evidence="3" type="ORF">UR35_C0007G0036</name>
</gene>
<proteinExistence type="predicted"/>